<dbReference type="Gene3D" id="2.130.10.10">
    <property type="entry name" value="YVTN repeat-like/Quinoprotein amine dehydrogenase"/>
    <property type="match status" value="1"/>
</dbReference>
<organism evidence="3 4">
    <name type="scientific">Nocardiopsis alba</name>
    <dbReference type="NCBI Taxonomy" id="53437"/>
    <lineage>
        <taxon>Bacteria</taxon>
        <taxon>Bacillati</taxon>
        <taxon>Actinomycetota</taxon>
        <taxon>Actinomycetes</taxon>
        <taxon>Streptosporangiales</taxon>
        <taxon>Nocardiopsidaceae</taxon>
        <taxon>Nocardiopsis</taxon>
    </lineage>
</organism>
<accession>A0A7K2IU12</accession>
<dbReference type="EMBL" id="WWHY01000001">
    <property type="protein sequence ID" value="MYR33431.1"/>
    <property type="molecule type" value="Genomic_DNA"/>
</dbReference>
<dbReference type="Proteomes" id="UP000467124">
    <property type="component" value="Unassembled WGS sequence"/>
</dbReference>
<proteinExistence type="predicted"/>
<evidence type="ECO:0000256" key="2">
    <source>
        <dbReference type="SAM" id="SignalP"/>
    </source>
</evidence>
<dbReference type="GeneID" id="91390747"/>
<feature type="signal peptide" evidence="2">
    <location>
        <begin position="1"/>
        <end position="30"/>
    </location>
</feature>
<name>A0A7K2IU12_9ACTN</name>
<sequence>MKPARSFVALTMSSLLALPLAMATAAPATAAPHVGVVDERPVQWTPHVLDGTIKDILRIGDTVVVAGTFTRVAESDESRTHDRTHLFAFRHGSGEVLAGFRPSVDGTVTSLAEGPDGSVIVGGDFERVNGETRRGVARIDLATGRTVRGFDATLDDGNLYRLASDGSDLYLGGNFTAVSGESRAGLARVDTATGRVDPDFTPTISDQRRGGLRVQELALSPDGRRLVINGTFTKVDGEDRYQIAMIDTEAGRVSPWSTSAYEEPCDYPTMYTYLRQMDFSPDGSYFGVVTVGGPEIKPGLCKSAARFENDDAPNAEPTWVNKTGGDSLYSIEITSDAVYIGGHQRWMDNEKGASNPGPGSVEREGIGAVNPTTGRALDWNPGRSRGHGVEALHATSDGLYVGSDTDRLAGEYHARLGMFPLP</sequence>
<dbReference type="Pfam" id="PF17164">
    <property type="entry name" value="DUF5122"/>
    <property type="match status" value="2"/>
</dbReference>
<dbReference type="RefSeq" id="WP_042282198.1">
    <property type="nucleotide sequence ID" value="NZ_BAZE01000003.1"/>
</dbReference>
<feature type="chain" id="PRO_5038634144" evidence="2">
    <location>
        <begin position="31"/>
        <end position="422"/>
    </location>
</feature>
<reference evidence="3 4" key="1">
    <citation type="journal article" date="2019" name="Nat. Commun.">
        <title>The antimicrobial potential of Streptomyces from insect microbiomes.</title>
        <authorList>
            <person name="Chevrette M.G."/>
            <person name="Carlson C.M."/>
            <person name="Ortega H.E."/>
            <person name="Thomas C."/>
            <person name="Ananiev G.E."/>
            <person name="Barns K.J."/>
            <person name="Book A.J."/>
            <person name="Cagnazzo J."/>
            <person name="Carlos C."/>
            <person name="Flanigan W."/>
            <person name="Grubbs K.J."/>
            <person name="Horn H.A."/>
            <person name="Hoffmann F.M."/>
            <person name="Klassen J.L."/>
            <person name="Knack J.J."/>
            <person name="Lewin G.R."/>
            <person name="McDonald B.R."/>
            <person name="Muller L."/>
            <person name="Melo W.G.P."/>
            <person name="Pinto-Tomas A.A."/>
            <person name="Schmitz A."/>
            <person name="Wendt-Pienkowski E."/>
            <person name="Wildman S."/>
            <person name="Zhao M."/>
            <person name="Zhang F."/>
            <person name="Bugni T.S."/>
            <person name="Andes D.R."/>
            <person name="Pupo M.T."/>
            <person name="Currie C.R."/>
        </authorList>
    </citation>
    <scope>NUCLEOTIDE SEQUENCE [LARGE SCALE GENOMIC DNA]</scope>
    <source>
        <strain evidence="3 4">SID5840</strain>
    </source>
</reference>
<dbReference type="InterPro" id="IPR015943">
    <property type="entry name" value="WD40/YVTN_repeat-like_dom_sf"/>
</dbReference>
<protein>
    <submittedName>
        <fullName evidence="3">Uncharacterized protein</fullName>
    </submittedName>
</protein>
<evidence type="ECO:0000313" key="4">
    <source>
        <dbReference type="Proteomes" id="UP000467124"/>
    </source>
</evidence>
<dbReference type="AlphaFoldDB" id="A0A7K2IU12"/>
<dbReference type="SUPFAM" id="SSF50998">
    <property type="entry name" value="Quinoprotein alcohol dehydrogenase-like"/>
    <property type="match status" value="1"/>
</dbReference>
<dbReference type="InterPro" id="IPR011047">
    <property type="entry name" value="Quinoprotein_ADH-like_sf"/>
</dbReference>
<evidence type="ECO:0000256" key="1">
    <source>
        <dbReference type="SAM" id="MobiDB-lite"/>
    </source>
</evidence>
<comment type="caution">
    <text evidence="3">The sequence shown here is derived from an EMBL/GenBank/DDBJ whole genome shotgun (WGS) entry which is preliminary data.</text>
</comment>
<dbReference type="InterPro" id="IPR013431">
    <property type="entry name" value="Delta_60_rpt"/>
</dbReference>
<evidence type="ECO:0000313" key="3">
    <source>
        <dbReference type="EMBL" id="MYR33431.1"/>
    </source>
</evidence>
<feature type="region of interest" description="Disordered" evidence="1">
    <location>
        <begin position="350"/>
        <end position="374"/>
    </location>
</feature>
<gene>
    <name evidence="3" type="ORF">GTW20_14450</name>
</gene>
<keyword evidence="2" id="KW-0732">Signal</keyword>